<dbReference type="AlphaFoldDB" id="A0A820YZQ9"/>
<evidence type="ECO:0000256" key="2">
    <source>
        <dbReference type="ARBA" id="ARBA00022692"/>
    </source>
</evidence>
<dbReference type="PROSITE" id="PS50262">
    <property type="entry name" value="G_PROTEIN_RECEP_F1_2"/>
    <property type="match status" value="1"/>
</dbReference>
<dbReference type="Proteomes" id="UP000663838">
    <property type="component" value="Unassembled WGS sequence"/>
</dbReference>
<keyword evidence="5 8" id="KW-0472">Membrane</keyword>
<feature type="transmembrane region" description="Helical" evidence="8">
    <location>
        <begin position="134"/>
        <end position="155"/>
    </location>
</feature>
<feature type="transmembrane region" description="Helical" evidence="8">
    <location>
        <begin position="95"/>
        <end position="113"/>
    </location>
</feature>
<evidence type="ECO:0000256" key="1">
    <source>
        <dbReference type="ARBA" id="ARBA00004141"/>
    </source>
</evidence>
<dbReference type="Pfam" id="PF00001">
    <property type="entry name" value="7tm_1"/>
    <property type="match status" value="1"/>
</dbReference>
<dbReference type="InterPro" id="IPR000276">
    <property type="entry name" value="GPCR_Rhodpsn"/>
</dbReference>
<dbReference type="Gene3D" id="1.20.1070.10">
    <property type="entry name" value="Rhodopsin 7-helix transmembrane proteins"/>
    <property type="match status" value="1"/>
</dbReference>
<keyword evidence="7" id="KW-0807">Transducer</keyword>
<accession>A0A820YZQ9</accession>
<evidence type="ECO:0000256" key="6">
    <source>
        <dbReference type="ARBA" id="ARBA00023170"/>
    </source>
</evidence>
<protein>
    <recommendedName>
        <fullName evidence="9">G-protein coupled receptors family 1 profile domain-containing protein</fullName>
    </recommendedName>
</protein>
<dbReference type="GO" id="GO:0005886">
    <property type="term" value="C:plasma membrane"/>
    <property type="evidence" value="ECO:0007669"/>
    <property type="project" value="TreeGrafter"/>
</dbReference>
<evidence type="ECO:0000313" key="10">
    <source>
        <dbReference type="EMBL" id="CAF4550268.1"/>
    </source>
</evidence>
<evidence type="ECO:0000256" key="3">
    <source>
        <dbReference type="ARBA" id="ARBA00022989"/>
    </source>
</evidence>
<proteinExistence type="predicted"/>
<reference evidence="10" key="1">
    <citation type="submission" date="2021-02" db="EMBL/GenBank/DDBJ databases">
        <authorList>
            <person name="Nowell W R."/>
        </authorList>
    </citation>
    <scope>NUCLEOTIDE SEQUENCE</scope>
</reference>
<dbReference type="GO" id="GO:0004930">
    <property type="term" value="F:G protein-coupled receptor activity"/>
    <property type="evidence" value="ECO:0007669"/>
    <property type="project" value="UniProtKB-KW"/>
</dbReference>
<comment type="caution">
    <text evidence="10">The sequence shown here is derived from an EMBL/GenBank/DDBJ whole genome shotgun (WGS) entry which is preliminary data.</text>
</comment>
<sequence>MSTPIIVTLANISKNITIFTGLTIFIAGIIGNLLNIIVFLSLKTFREYASAFYLCDMSFANIGNMISGLLSRIIISGFHHDLTAISLLICKIKSYTMQFFMLTSFTCICLLPIDQYLPTCARIQWRQWSNIKTAHHLTILFIIGWLLHGILYLIYFDLAPSPGMDETSCATTVVESSQAIKIHDVPCEKGPMIDSCGEKLGRTATNLKLCEAKKKENYAANLRINDILLKLISEQETTDNALLNEDDETFSNQGQ</sequence>
<keyword evidence="3 8" id="KW-1133">Transmembrane helix</keyword>
<feature type="transmembrane region" description="Helical" evidence="8">
    <location>
        <begin position="16"/>
        <end position="40"/>
    </location>
</feature>
<organism evidence="10 11">
    <name type="scientific">Rotaria socialis</name>
    <dbReference type="NCBI Taxonomy" id="392032"/>
    <lineage>
        <taxon>Eukaryota</taxon>
        <taxon>Metazoa</taxon>
        <taxon>Spiralia</taxon>
        <taxon>Gnathifera</taxon>
        <taxon>Rotifera</taxon>
        <taxon>Eurotatoria</taxon>
        <taxon>Bdelloidea</taxon>
        <taxon>Philodinida</taxon>
        <taxon>Philodinidae</taxon>
        <taxon>Rotaria</taxon>
    </lineage>
</organism>
<keyword evidence="2 8" id="KW-0812">Transmembrane</keyword>
<evidence type="ECO:0000256" key="8">
    <source>
        <dbReference type="SAM" id="Phobius"/>
    </source>
</evidence>
<evidence type="ECO:0000256" key="7">
    <source>
        <dbReference type="ARBA" id="ARBA00023224"/>
    </source>
</evidence>
<keyword evidence="6" id="KW-0675">Receptor</keyword>
<dbReference type="EMBL" id="CAJOBS010000316">
    <property type="protein sequence ID" value="CAF4550268.1"/>
    <property type="molecule type" value="Genomic_DNA"/>
</dbReference>
<dbReference type="PANTHER" id="PTHR24243:SF208">
    <property type="entry name" value="PYROKININ-1 RECEPTOR"/>
    <property type="match status" value="1"/>
</dbReference>
<feature type="domain" description="G-protein coupled receptors family 1 profile" evidence="9">
    <location>
        <begin position="31"/>
        <end position="169"/>
    </location>
</feature>
<dbReference type="PANTHER" id="PTHR24243">
    <property type="entry name" value="G-PROTEIN COUPLED RECEPTOR"/>
    <property type="match status" value="1"/>
</dbReference>
<name>A0A820YZQ9_9BILA</name>
<dbReference type="SUPFAM" id="SSF81321">
    <property type="entry name" value="Family A G protein-coupled receptor-like"/>
    <property type="match status" value="1"/>
</dbReference>
<feature type="transmembrane region" description="Helical" evidence="8">
    <location>
        <begin position="52"/>
        <end position="75"/>
    </location>
</feature>
<evidence type="ECO:0000256" key="5">
    <source>
        <dbReference type="ARBA" id="ARBA00023136"/>
    </source>
</evidence>
<dbReference type="InterPro" id="IPR017452">
    <property type="entry name" value="GPCR_Rhodpsn_7TM"/>
</dbReference>
<gene>
    <name evidence="10" type="ORF">TOA249_LOCUS7167</name>
</gene>
<keyword evidence="4" id="KW-0297">G-protein coupled receptor</keyword>
<evidence type="ECO:0000256" key="4">
    <source>
        <dbReference type="ARBA" id="ARBA00023040"/>
    </source>
</evidence>
<comment type="subcellular location">
    <subcellularLocation>
        <location evidence="1">Membrane</location>
        <topology evidence="1">Multi-pass membrane protein</topology>
    </subcellularLocation>
</comment>
<evidence type="ECO:0000313" key="11">
    <source>
        <dbReference type="Proteomes" id="UP000663838"/>
    </source>
</evidence>
<evidence type="ECO:0000259" key="9">
    <source>
        <dbReference type="PROSITE" id="PS50262"/>
    </source>
</evidence>